<dbReference type="PROSITE" id="PS00455">
    <property type="entry name" value="AMP_BINDING"/>
    <property type="match status" value="1"/>
</dbReference>
<sequence length="595" mass="64275">MPTSADLDAIVEGQTVPRLFAETVARIGDRTALRWRDGDGWGSWTFAELADLACRAAAGMRAAGVGKGDRVVLMVRNRPEFHVLDLAAMLCGATAISIYNSSSRDQVTYLVGHCGATFGVAEDAEFSSRFDREALPELATLAVIDAEGTDAEVTWDQLVAHDPVDLDEAAAIAEPEDLLTIIYTSGTTGPPKGVMLTHHNVTWTAESLRQAFGMDDMTGKRLVSYLPMAHIAERVTSHYSLLTMGYEVTTCPDPGQVADYAREVRPQIMFGVPRVWEKIHSRVMAALDADEEKGPKFREAVEAGGPIALKMAWGEASTEEEQTYEFLDSVAFAGVRELLGLDALEVAISGAAPIPPDLLTWYRAIGVPMSEIYGMSENTGPMCWAPYRIKPGSVGPGVPGLEVALADDGEIICRGGLVFSGYLDEPEKTAEALDDDGWLHSGDIGEVDDDGYFRVVDRKKELIITAGGKNISPANLEAELKSIPLVGQACAIGDRRPFVAALVVLDPDEAPAWAARHGLGDLSMTELAEHPDVVAEVEAGLAEAMAGFNNAEKVKKVKILGEEWLPDSEMLTPTSKLKRRGIHQRFAEEIEAFYG</sequence>
<evidence type="ECO:0000256" key="3">
    <source>
        <dbReference type="ARBA" id="ARBA00022832"/>
    </source>
</evidence>
<evidence type="ECO:0000256" key="4">
    <source>
        <dbReference type="ARBA" id="ARBA00023098"/>
    </source>
</evidence>
<gene>
    <name evidence="8" type="ORF">PO878_00180</name>
</gene>
<organism evidence="8 9">
    <name type="scientific">Iamia majanohamensis</name>
    <dbReference type="NCBI Taxonomy" id="467976"/>
    <lineage>
        <taxon>Bacteria</taxon>
        <taxon>Bacillati</taxon>
        <taxon>Actinomycetota</taxon>
        <taxon>Acidimicrobiia</taxon>
        <taxon>Acidimicrobiales</taxon>
        <taxon>Iamiaceae</taxon>
        <taxon>Iamia</taxon>
    </lineage>
</organism>
<dbReference type="Gene3D" id="3.30.300.30">
    <property type="match status" value="1"/>
</dbReference>
<dbReference type="EMBL" id="CP116942">
    <property type="protein sequence ID" value="WCO67139.1"/>
    <property type="molecule type" value="Genomic_DNA"/>
</dbReference>
<keyword evidence="3" id="KW-0276">Fatty acid metabolism</keyword>
<dbReference type="GO" id="GO:0004467">
    <property type="term" value="F:long-chain fatty acid-CoA ligase activity"/>
    <property type="evidence" value="ECO:0007669"/>
    <property type="project" value="UniProtKB-EC"/>
</dbReference>
<dbReference type="AlphaFoldDB" id="A0AAE9YA09"/>
<evidence type="ECO:0000256" key="5">
    <source>
        <dbReference type="ARBA" id="ARBA00024484"/>
    </source>
</evidence>
<dbReference type="InterPro" id="IPR020845">
    <property type="entry name" value="AMP-binding_CS"/>
</dbReference>
<dbReference type="Gene3D" id="3.40.50.12780">
    <property type="entry name" value="N-terminal domain of ligase-like"/>
    <property type="match status" value="1"/>
</dbReference>
<evidence type="ECO:0000256" key="6">
    <source>
        <dbReference type="ARBA" id="ARBA00032875"/>
    </source>
</evidence>
<dbReference type="InterPro" id="IPR042099">
    <property type="entry name" value="ANL_N_sf"/>
</dbReference>
<evidence type="ECO:0000313" key="8">
    <source>
        <dbReference type="EMBL" id="WCO67139.1"/>
    </source>
</evidence>
<dbReference type="Proteomes" id="UP001216390">
    <property type="component" value="Chromosome"/>
</dbReference>
<evidence type="ECO:0000313" key="9">
    <source>
        <dbReference type="Proteomes" id="UP001216390"/>
    </source>
</evidence>
<accession>A0AAE9YA09</accession>
<feature type="domain" description="AMP-dependent synthetase/ligase" evidence="7">
    <location>
        <begin position="20"/>
        <end position="423"/>
    </location>
</feature>
<reference evidence="8" key="1">
    <citation type="submission" date="2023-01" db="EMBL/GenBank/DDBJ databases">
        <title>The diversity of Class Acidimicrobiia in South China Sea sediment environments and the proposal of Iamia marina sp. nov., a novel species of the genus Iamia.</title>
        <authorList>
            <person name="He Y."/>
            <person name="Tian X."/>
        </authorList>
    </citation>
    <scope>NUCLEOTIDE SEQUENCE</scope>
    <source>
        <strain evidence="8">DSM 19957</strain>
    </source>
</reference>
<evidence type="ECO:0000256" key="2">
    <source>
        <dbReference type="ARBA" id="ARBA00022598"/>
    </source>
</evidence>
<dbReference type="InterPro" id="IPR045851">
    <property type="entry name" value="AMP-bd_C_sf"/>
</dbReference>
<comment type="catalytic activity">
    <reaction evidence="5">
        <text>a long-chain fatty acid + ATP + CoA = a long-chain fatty acyl-CoA + AMP + diphosphate</text>
        <dbReference type="Rhea" id="RHEA:15421"/>
        <dbReference type="ChEBI" id="CHEBI:30616"/>
        <dbReference type="ChEBI" id="CHEBI:33019"/>
        <dbReference type="ChEBI" id="CHEBI:57287"/>
        <dbReference type="ChEBI" id="CHEBI:57560"/>
        <dbReference type="ChEBI" id="CHEBI:83139"/>
        <dbReference type="ChEBI" id="CHEBI:456215"/>
        <dbReference type="EC" id="6.2.1.3"/>
    </reaction>
    <physiologicalReaction direction="left-to-right" evidence="5">
        <dbReference type="Rhea" id="RHEA:15422"/>
    </physiologicalReaction>
</comment>
<dbReference type="KEGG" id="ima:PO878_00180"/>
<evidence type="ECO:0000256" key="1">
    <source>
        <dbReference type="ARBA" id="ARBA00006432"/>
    </source>
</evidence>
<name>A0AAE9YA09_9ACTN</name>
<dbReference type="CDD" id="cd05907">
    <property type="entry name" value="VL_LC_FACS_like"/>
    <property type="match status" value="1"/>
</dbReference>
<dbReference type="Pfam" id="PF23562">
    <property type="entry name" value="AMP-binding_C_3"/>
    <property type="match status" value="1"/>
</dbReference>
<dbReference type="PANTHER" id="PTHR43272:SF32">
    <property type="entry name" value="AMP-DEPENDENT SYNTHETASE_LIGASE DOMAIN-CONTAINING PROTEIN"/>
    <property type="match status" value="1"/>
</dbReference>
<dbReference type="InterPro" id="IPR000873">
    <property type="entry name" value="AMP-dep_synth/lig_dom"/>
</dbReference>
<dbReference type="GO" id="GO:0016020">
    <property type="term" value="C:membrane"/>
    <property type="evidence" value="ECO:0007669"/>
    <property type="project" value="TreeGrafter"/>
</dbReference>
<dbReference type="SUPFAM" id="SSF56801">
    <property type="entry name" value="Acetyl-CoA synthetase-like"/>
    <property type="match status" value="1"/>
</dbReference>
<keyword evidence="2" id="KW-0436">Ligase</keyword>
<keyword evidence="9" id="KW-1185">Reference proteome</keyword>
<proteinExistence type="inferred from homology"/>
<comment type="similarity">
    <text evidence="1">Belongs to the ATP-dependent AMP-binding enzyme family.</text>
</comment>
<dbReference type="PANTHER" id="PTHR43272">
    <property type="entry name" value="LONG-CHAIN-FATTY-ACID--COA LIGASE"/>
    <property type="match status" value="1"/>
</dbReference>
<protein>
    <recommendedName>
        <fullName evidence="6">Acyl-CoA synthetase</fullName>
    </recommendedName>
</protein>
<dbReference type="Pfam" id="PF00501">
    <property type="entry name" value="AMP-binding"/>
    <property type="match status" value="1"/>
</dbReference>
<evidence type="ECO:0000259" key="7">
    <source>
        <dbReference type="Pfam" id="PF00501"/>
    </source>
</evidence>
<dbReference type="RefSeq" id="WP_272736661.1">
    <property type="nucleotide sequence ID" value="NZ_CP116942.1"/>
</dbReference>
<keyword evidence="4" id="KW-0443">Lipid metabolism</keyword>